<feature type="repeat" description="ANK" evidence="3">
    <location>
        <begin position="41"/>
        <end position="73"/>
    </location>
</feature>
<evidence type="ECO:0000256" key="2">
    <source>
        <dbReference type="ARBA" id="ARBA00023043"/>
    </source>
</evidence>
<evidence type="ECO:0000313" key="5">
    <source>
        <dbReference type="EMBL" id="KAK3777013.1"/>
    </source>
</evidence>
<keyword evidence="6" id="KW-1185">Reference proteome</keyword>
<feature type="compositionally biased region" description="Acidic residues" evidence="4">
    <location>
        <begin position="850"/>
        <end position="859"/>
    </location>
</feature>
<dbReference type="InterPro" id="IPR002110">
    <property type="entry name" value="Ankyrin_rpt"/>
</dbReference>
<feature type="compositionally biased region" description="Basic and acidic residues" evidence="4">
    <location>
        <begin position="659"/>
        <end position="669"/>
    </location>
</feature>
<dbReference type="SMART" id="SM00248">
    <property type="entry name" value="ANK"/>
    <property type="match status" value="7"/>
</dbReference>
<dbReference type="EMBL" id="JAWDGP010003139">
    <property type="protein sequence ID" value="KAK3777013.1"/>
    <property type="molecule type" value="Genomic_DNA"/>
</dbReference>
<evidence type="ECO:0000256" key="4">
    <source>
        <dbReference type="SAM" id="MobiDB-lite"/>
    </source>
</evidence>
<evidence type="ECO:0000256" key="3">
    <source>
        <dbReference type="PROSITE-ProRule" id="PRU00023"/>
    </source>
</evidence>
<evidence type="ECO:0000256" key="1">
    <source>
        <dbReference type="ARBA" id="ARBA00022737"/>
    </source>
</evidence>
<dbReference type="Proteomes" id="UP001283361">
    <property type="component" value="Unassembled WGS sequence"/>
</dbReference>
<sequence>MAGVMFEERPTKISIAVKSNNVQELRNALKHDEDPHHRDRKGNTYLHYVCTMHRPCIFHILVTAGINVNAQNRHGNTALHVTALHNDCSHVGDLLAAGIDPTIRNKMGKTAAEIETKNKFWKTIYDKYQPGIFQAVEDHDVEQVLYLLHCWTRVDCQRGSQTLRHFAASRKFHDLVFHIDKHKHTMGAIYAILEGDTEKAAQFLRHSKCNVNLLNHASETSHILQHAVKSKDVRQVRMICRAKANLNIRVTLDCYLKAPLFFSAFHPEVPADIMWIILRHGPDFKLKDERGRNAAIYALDKTDRKIPCEVIAFMMSEGLDVSQRDETGVTLRDVARFARRKDILELVDKAYVKIIRTSDLKELRRLCIMGYDGMFIQFNHRDTFIFASGNETEDALNFIQKLPELRSQIRQFHHGIRQWSRDKIIGLLTSSKWSDILINARDKGGRTSLHLAILHWRMDLLRLFLSWDNIEINAVTNVGRSTYHYASCVEEEAERGQFCRILEEAKQDVTCRDYKGLLPEELLGKEESTQWIQQERKMRYGMEKQLQCVDKYEELCHMMKYKGKNLVHFEKSVCRFRYPVAEFHKILSPLMPEYRDLIFVAMEKKKEDIATRLIQLGTDWKLLDWVNAEGEVSRNEKNGACTKLRRKRSKDTGNNIKKIGKEDEHNPKEDIDKNVDQEINAALGDNNEDKIHLKYSHTMVPCQVDISSTDQDKDSKGVPGMRHNEEVTELEQITVEKRAYRLGMFKVLSAIEKKKAFEEKKQKEYAEMSKGDDCIDDSRNSPNEVKGSIEGVDFKGSCVNNILSPIRKLPNSKIAFNSHNEKLKDPSDGAETTFTNDVHFTVESLQYDSDSNDEFDDDRDNNSIVDENSDQKADYDYSDDEFFSDENSISDFDDSNG</sequence>
<comment type="caution">
    <text evidence="5">The sequence shown here is derived from an EMBL/GenBank/DDBJ whole genome shotgun (WGS) entry which is preliminary data.</text>
</comment>
<feature type="repeat" description="ANK" evidence="3">
    <location>
        <begin position="74"/>
        <end position="106"/>
    </location>
</feature>
<gene>
    <name evidence="5" type="ORF">RRG08_008868</name>
</gene>
<dbReference type="SUPFAM" id="SSF48403">
    <property type="entry name" value="Ankyrin repeat"/>
    <property type="match status" value="2"/>
</dbReference>
<organism evidence="5 6">
    <name type="scientific">Elysia crispata</name>
    <name type="common">lettuce slug</name>
    <dbReference type="NCBI Taxonomy" id="231223"/>
    <lineage>
        <taxon>Eukaryota</taxon>
        <taxon>Metazoa</taxon>
        <taxon>Spiralia</taxon>
        <taxon>Lophotrochozoa</taxon>
        <taxon>Mollusca</taxon>
        <taxon>Gastropoda</taxon>
        <taxon>Heterobranchia</taxon>
        <taxon>Euthyneura</taxon>
        <taxon>Panpulmonata</taxon>
        <taxon>Sacoglossa</taxon>
        <taxon>Placobranchoidea</taxon>
        <taxon>Plakobranchidae</taxon>
        <taxon>Elysia</taxon>
    </lineage>
</organism>
<dbReference type="Pfam" id="PF12796">
    <property type="entry name" value="Ank_2"/>
    <property type="match status" value="1"/>
</dbReference>
<dbReference type="PANTHER" id="PTHR24198">
    <property type="entry name" value="ANKYRIN REPEAT AND PROTEIN KINASE DOMAIN-CONTAINING PROTEIN"/>
    <property type="match status" value="1"/>
</dbReference>
<dbReference type="AlphaFoldDB" id="A0AAE1DPJ7"/>
<dbReference type="PANTHER" id="PTHR24198:SF165">
    <property type="entry name" value="ANKYRIN REPEAT-CONTAINING PROTEIN-RELATED"/>
    <property type="match status" value="1"/>
</dbReference>
<name>A0AAE1DPJ7_9GAST</name>
<accession>A0AAE1DPJ7</accession>
<dbReference type="Gene3D" id="1.25.40.20">
    <property type="entry name" value="Ankyrin repeat-containing domain"/>
    <property type="match status" value="3"/>
</dbReference>
<keyword evidence="1" id="KW-0677">Repeat</keyword>
<keyword evidence="2 3" id="KW-0040">ANK repeat</keyword>
<protein>
    <submittedName>
        <fullName evidence="5">Uncharacterized protein</fullName>
    </submittedName>
</protein>
<dbReference type="PROSITE" id="PS50088">
    <property type="entry name" value="ANK_REPEAT"/>
    <property type="match status" value="2"/>
</dbReference>
<evidence type="ECO:0000313" key="6">
    <source>
        <dbReference type="Proteomes" id="UP001283361"/>
    </source>
</evidence>
<dbReference type="InterPro" id="IPR036770">
    <property type="entry name" value="Ankyrin_rpt-contain_sf"/>
</dbReference>
<feature type="region of interest" description="Disordered" evidence="4">
    <location>
        <begin position="645"/>
        <end position="669"/>
    </location>
</feature>
<feature type="region of interest" description="Disordered" evidence="4">
    <location>
        <begin position="845"/>
        <end position="897"/>
    </location>
</feature>
<reference evidence="5" key="1">
    <citation type="journal article" date="2023" name="G3 (Bethesda)">
        <title>A reference genome for the long-term kleptoplast-retaining sea slug Elysia crispata morphotype clarki.</title>
        <authorList>
            <person name="Eastman K.E."/>
            <person name="Pendleton A.L."/>
            <person name="Shaikh M.A."/>
            <person name="Suttiyut T."/>
            <person name="Ogas R."/>
            <person name="Tomko P."/>
            <person name="Gavelis G."/>
            <person name="Widhalm J.R."/>
            <person name="Wisecaver J.H."/>
        </authorList>
    </citation>
    <scope>NUCLEOTIDE SEQUENCE</scope>
    <source>
        <strain evidence="5">ECLA1</strain>
    </source>
</reference>
<proteinExistence type="predicted"/>